<sequence length="333" mass="37153">MAEKRLKWGILGTSFISEVMAEAIRSSDTGELVAVASRQEDKAASFAAMFALERRYLDYQQLLDDSSIDIVYLGLPNHLHLEWIVKAAAAGKHILCEKPLVLTVQEAQQAITAVRQADILCMEALMYIHHPFIRELKTLIESGALGTIRQIQGYYCANISHLANPVAGGCIRNLGCYPVSLTRFFLDAEPMNIVSLGRVDDLGGDRQANIILQFPQGTMASLSTADDLEMVWQYRMTGDEGSMDIISNPWLPQQNGNVAIIKDKNGNDLLRIERDAEKPLYSYQIDVLGHYIRGDADEEMSLLTLENSLLNVRVLEKWLHQVHEKNALPAAVD</sequence>
<dbReference type="EMBL" id="LNYX01000029">
    <property type="protein sequence ID" value="KTD62509.1"/>
    <property type="molecule type" value="Genomic_DNA"/>
</dbReference>
<organism evidence="5 6">
    <name type="scientific">Legionella spiritensis</name>
    <dbReference type="NCBI Taxonomy" id="452"/>
    <lineage>
        <taxon>Bacteria</taxon>
        <taxon>Pseudomonadati</taxon>
        <taxon>Pseudomonadota</taxon>
        <taxon>Gammaproteobacteria</taxon>
        <taxon>Legionellales</taxon>
        <taxon>Legionellaceae</taxon>
        <taxon>Legionella</taxon>
    </lineage>
</organism>
<reference evidence="5 6" key="1">
    <citation type="submission" date="2015-11" db="EMBL/GenBank/DDBJ databases">
        <title>Genomic analysis of 38 Legionella species identifies large and diverse effector repertoires.</title>
        <authorList>
            <person name="Burstein D."/>
            <person name="Amaro F."/>
            <person name="Zusman T."/>
            <person name="Lifshitz Z."/>
            <person name="Cohen O."/>
            <person name="Gilbert J.A."/>
            <person name="Pupko T."/>
            <person name="Shuman H.A."/>
            <person name="Segal G."/>
        </authorList>
    </citation>
    <scope>NUCLEOTIDE SEQUENCE [LARGE SCALE GENOMIC DNA]</scope>
    <source>
        <strain evidence="5 6">Mt.St.Helens-9</strain>
    </source>
</reference>
<dbReference type="InterPro" id="IPR055170">
    <property type="entry name" value="GFO_IDH_MocA-like_dom"/>
</dbReference>
<dbReference type="PANTHER" id="PTHR22604:SF105">
    <property type="entry name" value="TRANS-1,2-DIHYDROBENZENE-1,2-DIOL DEHYDROGENASE"/>
    <property type="match status" value="1"/>
</dbReference>
<dbReference type="Pfam" id="PF22725">
    <property type="entry name" value="GFO_IDH_MocA_C3"/>
    <property type="match status" value="1"/>
</dbReference>
<dbReference type="RefSeq" id="WP_058483646.1">
    <property type="nucleotide sequence ID" value="NZ_CAAAII010000006.1"/>
</dbReference>
<dbReference type="GO" id="GO:0000166">
    <property type="term" value="F:nucleotide binding"/>
    <property type="evidence" value="ECO:0007669"/>
    <property type="project" value="InterPro"/>
</dbReference>
<dbReference type="PANTHER" id="PTHR22604">
    <property type="entry name" value="OXIDOREDUCTASES"/>
    <property type="match status" value="1"/>
</dbReference>
<keyword evidence="6" id="KW-1185">Reference proteome</keyword>
<feature type="domain" description="Gfo/Idh/MocA-like oxidoreductase N-terminal" evidence="3">
    <location>
        <begin position="6"/>
        <end position="122"/>
    </location>
</feature>
<dbReference type="SUPFAM" id="SSF55347">
    <property type="entry name" value="Glyceraldehyde-3-phosphate dehydrogenase-like, C-terminal domain"/>
    <property type="match status" value="1"/>
</dbReference>
<comment type="caution">
    <text evidence="5">The sequence shown here is derived from an EMBL/GenBank/DDBJ whole genome shotgun (WGS) entry which is preliminary data.</text>
</comment>
<dbReference type="Gene3D" id="3.30.360.10">
    <property type="entry name" value="Dihydrodipicolinate Reductase, domain 2"/>
    <property type="match status" value="1"/>
</dbReference>
<dbReference type="STRING" id="452.Lspi_1721"/>
<dbReference type="Proteomes" id="UP000054877">
    <property type="component" value="Unassembled WGS sequence"/>
</dbReference>
<dbReference type="Gene3D" id="3.40.50.720">
    <property type="entry name" value="NAD(P)-binding Rossmann-like Domain"/>
    <property type="match status" value="1"/>
</dbReference>
<dbReference type="Pfam" id="PF01408">
    <property type="entry name" value="GFO_IDH_MocA"/>
    <property type="match status" value="1"/>
</dbReference>
<dbReference type="InterPro" id="IPR000683">
    <property type="entry name" value="Gfo/Idh/MocA-like_OxRdtase_N"/>
</dbReference>
<proteinExistence type="inferred from homology"/>
<gene>
    <name evidence="5" type="ORF">Lspi_1721</name>
</gene>
<dbReference type="InterPro" id="IPR036291">
    <property type="entry name" value="NAD(P)-bd_dom_sf"/>
</dbReference>
<evidence type="ECO:0000313" key="6">
    <source>
        <dbReference type="Proteomes" id="UP000054877"/>
    </source>
</evidence>
<dbReference type="OrthoDB" id="9781031at2"/>
<feature type="domain" description="GFO/IDH/MocA-like oxidoreductase" evidence="4">
    <location>
        <begin position="133"/>
        <end position="243"/>
    </location>
</feature>
<protein>
    <submittedName>
        <fullName evidence="5">Oxidoreductase</fullName>
    </submittedName>
</protein>
<evidence type="ECO:0000256" key="1">
    <source>
        <dbReference type="ARBA" id="ARBA00010928"/>
    </source>
</evidence>
<evidence type="ECO:0000259" key="3">
    <source>
        <dbReference type="Pfam" id="PF01408"/>
    </source>
</evidence>
<keyword evidence="2" id="KW-0560">Oxidoreductase</keyword>
<name>A0A0W0Z041_LEGSP</name>
<dbReference type="InterPro" id="IPR050984">
    <property type="entry name" value="Gfo/Idh/MocA_domain"/>
</dbReference>
<evidence type="ECO:0000256" key="2">
    <source>
        <dbReference type="ARBA" id="ARBA00023002"/>
    </source>
</evidence>
<comment type="similarity">
    <text evidence="1">Belongs to the Gfo/Idh/MocA family.</text>
</comment>
<dbReference type="PATRIC" id="fig|452.5.peg.1896"/>
<dbReference type="SUPFAM" id="SSF51735">
    <property type="entry name" value="NAD(P)-binding Rossmann-fold domains"/>
    <property type="match status" value="1"/>
</dbReference>
<evidence type="ECO:0000313" key="5">
    <source>
        <dbReference type="EMBL" id="KTD62509.1"/>
    </source>
</evidence>
<evidence type="ECO:0000259" key="4">
    <source>
        <dbReference type="Pfam" id="PF22725"/>
    </source>
</evidence>
<accession>A0A0W0Z041</accession>
<dbReference type="AlphaFoldDB" id="A0A0W0Z041"/>
<dbReference type="GO" id="GO:0016491">
    <property type="term" value="F:oxidoreductase activity"/>
    <property type="evidence" value="ECO:0007669"/>
    <property type="project" value="UniProtKB-KW"/>
</dbReference>